<dbReference type="AlphaFoldDB" id="A0A2R5GIB8"/>
<dbReference type="GO" id="GO:0009927">
    <property type="term" value="F:histidine phosphotransfer kinase activity"/>
    <property type="evidence" value="ECO:0007669"/>
    <property type="project" value="TreeGrafter"/>
</dbReference>
<keyword evidence="6" id="KW-0812">Transmembrane</keyword>
<feature type="transmembrane region" description="Helical" evidence="6">
    <location>
        <begin position="67"/>
        <end position="85"/>
    </location>
</feature>
<accession>A0A2R5GIB8</accession>
<organism evidence="9 10">
    <name type="scientific">Hondaea fermentalgiana</name>
    <dbReference type="NCBI Taxonomy" id="2315210"/>
    <lineage>
        <taxon>Eukaryota</taxon>
        <taxon>Sar</taxon>
        <taxon>Stramenopiles</taxon>
        <taxon>Bigyra</taxon>
        <taxon>Labyrinthulomycetes</taxon>
        <taxon>Thraustochytrida</taxon>
        <taxon>Thraustochytriidae</taxon>
        <taxon>Hondaea</taxon>
    </lineage>
</organism>
<dbReference type="PRINTS" id="PR00344">
    <property type="entry name" value="BCTRLSENSOR"/>
</dbReference>
<keyword evidence="9" id="KW-0675">Receptor</keyword>
<dbReference type="InParanoid" id="A0A2R5GIB8"/>
<feature type="domain" description="Histidine kinase" evidence="7">
    <location>
        <begin position="246"/>
        <end position="496"/>
    </location>
</feature>
<dbReference type="InterPro" id="IPR004358">
    <property type="entry name" value="Sig_transdc_His_kin-like_C"/>
</dbReference>
<dbReference type="InterPro" id="IPR003594">
    <property type="entry name" value="HATPase_dom"/>
</dbReference>
<evidence type="ECO:0000256" key="2">
    <source>
        <dbReference type="ARBA" id="ARBA00012438"/>
    </source>
</evidence>
<feature type="transmembrane region" description="Helical" evidence="6">
    <location>
        <begin position="91"/>
        <end position="109"/>
    </location>
</feature>
<name>A0A2R5GIB8_9STRA</name>
<dbReference type="PROSITE" id="PS50110">
    <property type="entry name" value="RESPONSE_REGULATORY"/>
    <property type="match status" value="1"/>
</dbReference>
<evidence type="ECO:0000256" key="6">
    <source>
        <dbReference type="SAM" id="Phobius"/>
    </source>
</evidence>
<dbReference type="OrthoDB" id="287671at2759"/>
<dbReference type="Gene3D" id="3.40.50.2300">
    <property type="match status" value="1"/>
</dbReference>
<dbReference type="EC" id="2.7.13.3" evidence="2"/>
<dbReference type="EMBL" id="BEYU01000038">
    <property type="protein sequence ID" value="GBG28031.1"/>
    <property type="molecule type" value="Genomic_DNA"/>
</dbReference>
<keyword evidence="3" id="KW-0808">Transferase</keyword>
<evidence type="ECO:0000256" key="1">
    <source>
        <dbReference type="ARBA" id="ARBA00000085"/>
    </source>
</evidence>
<reference evidence="9 10" key="1">
    <citation type="submission" date="2017-12" db="EMBL/GenBank/DDBJ databases">
        <title>Sequencing, de novo assembly and annotation of complete genome of a new Thraustochytrid species, strain FCC1311.</title>
        <authorList>
            <person name="Sedici K."/>
            <person name="Godart F."/>
            <person name="Aiese Cigliano R."/>
            <person name="Sanseverino W."/>
            <person name="Barakat M."/>
            <person name="Ortet P."/>
            <person name="Marechal E."/>
            <person name="Cagnac O."/>
            <person name="Amato A."/>
        </authorList>
    </citation>
    <scope>NUCLEOTIDE SEQUENCE [LARGE SCALE GENOMIC DNA]</scope>
</reference>
<evidence type="ECO:0000256" key="4">
    <source>
        <dbReference type="ARBA" id="ARBA00022777"/>
    </source>
</evidence>
<gene>
    <name evidence="9" type="ORF">FCC1311_042542</name>
</gene>
<feature type="modified residue" description="4-aspartylphosphate" evidence="5">
    <location>
        <position position="582"/>
    </location>
</feature>
<dbReference type="PANTHER" id="PTHR43047:SF69">
    <property type="entry name" value="HISTIDINE KINASE CONTAINING CHEY-HOMOLOGOUS RECEIVER DOMAIN-RELATED"/>
    <property type="match status" value="1"/>
</dbReference>
<dbReference type="PANTHER" id="PTHR43047">
    <property type="entry name" value="TWO-COMPONENT HISTIDINE PROTEIN KINASE"/>
    <property type="match status" value="1"/>
</dbReference>
<dbReference type="InterPro" id="IPR001789">
    <property type="entry name" value="Sig_transdc_resp-reg_receiver"/>
</dbReference>
<keyword evidence="6" id="KW-1133">Transmembrane helix</keyword>
<comment type="catalytic activity">
    <reaction evidence="1">
        <text>ATP + protein L-histidine = ADP + protein N-phospho-L-histidine.</text>
        <dbReference type="EC" id="2.7.13.3"/>
    </reaction>
</comment>
<dbReference type="SMART" id="SM00448">
    <property type="entry name" value="REC"/>
    <property type="match status" value="1"/>
</dbReference>
<dbReference type="Pfam" id="PF00072">
    <property type="entry name" value="Response_reg"/>
    <property type="match status" value="1"/>
</dbReference>
<keyword evidence="5" id="KW-0597">Phosphoprotein</keyword>
<dbReference type="GO" id="GO:0005886">
    <property type="term" value="C:plasma membrane"/>
    <property type="evidence" value="ECO:0007669"/>
    <property type="project" value="TreeGrafter"/>
</dbReference>
<dbReference type="Proteomes" id="UP000241890">
    <property type="component" value="Unassembled WGS sequence"/>
</dbReference>
<sequence length="667" mass="74133">MTRSEQLLVALDAGLEWVFGRADTMDDIITLGMGRSIDRMIGLRPDVENKEVFEQERLRILRRGNELNIWAAILALAIWTPEMVISWRQPLWTLGAVFVASLMHQYLFMRLARRYPKALQFYFSFPDYLALTSTWQQMYVEYSGWSVSSFYALACWHRIGVICLVKESFTGSMMYLLLFVYLWAFESRIAPEDVFELDAHTAKYAAGGIFVMATFIYSTLRAKVLYCELAAAEVAKLDHLKDVFHFVSHEYRNHFFAGTMALDSLHSNKNLSPGAQRDVEVLDRAHRNISALMENVLQMSQLDSNNQKIWQGEAAPFRVSEDLVMMLRKYGEAVSGVRFGRNVTIMSHDTSMHQKTDHVCFELTESDAVRTLPPVVGSVSLLLQATNNLVSNAIKFTPPGGLVSVSVDVEPCAAPNKVRLLIAVSDTGRGISEEARATIFEPFVQTCAGDAIELGGSGLGLSFTKKIVEAFEEGTVSVDSEVGKGSTFRVSILLPYDRDSGASTPATAFEANPQIPSQVSSVVCILVVDDSLTNRLMLRNYLARKLGGVQQSTKIDEAADGASAVATVSAQGTLYYHAITMDFHMPGDFDGVEATRRIRELGFVGRIVGVTGEEDPIEMQRMLDAGCDAVWRKGGNLEQLVKSLHLDSRLSRERLLRHLASSSHEVS</sequence>
<proteinExistence type="predicted"/>
<evidence type="ECO:0000256" key="5">
    <source>
        <dbReference type="PROSITE-ProRule" id="PRU00169"/>
    </source>
</evidence>
<dbReference type="InterPro" id="IPR011006">
    <property type="entry name" value="CheY-like_superfamily"/>
</dbReference>
<evidence type="ECO:0000256" key="3">
    <source>
        <dbReference type="ARBA" id="ARBA00022679"/>
    </source>
</evidence>
<dbReference type="SUPFAM" id="SSF52172">
    <property type="entry name" value="CheY-like"/>
    <property type="match status" value="1"/>
</dbReference>
<dbReference type="CDD" id="cd17546">
    <property type="entry name" value="REC_hyHK_CKI1_RcsC-like"/>
    <property type="match status" value="1"/>
</dbReference>
<feature type="domain" description="Response regulatory" evidence="8">
    <location>
        <begin position="524"/>
        <end position="648"/>
    </location>
</feature>
<dbReference type="SUPFAM" id="SSF55874">
    <property type="entry name" value="ATPase domain of HSP90 chaperone/DNA topoisomerase II/histidine kinase"/>
    <property type="match status" value="1"/>
</dbReference>
<dbReference type="InterPro" id="IPR005467">
    <property type="entry name" value="His_kinase_dom"/>
</dbReference>
<dbReference type="InterPro" id="IPR036890">
    <property type="entry name" value="HATPase_C_sf"/>
</dbReference>
<dbReference type="SMART" id="SM00387">
    <property type="entry name" value="HATPase_c"/>
    <property type="match status" value="1"/>
</dbReference>
<keyword evidence="6" id="KW-0472">Membrane</keyword>
<evidence type="ECO:0000259" key="7">
    <source>
        <dbReference type="PROSITE" id="PS50109"/>
    </source>
</evidence>
<comment type="caution">
    <text evidence="9">The sequence shown here is derived from an EMBL/GenBank/DDBJ whole genome shotgun (WGS) entry which is preliminary data.</text>
</comment>
<dbReference type="PROSITE" id="PS50109">
    <property type="entry name" value="HIS_KIN"/>
    <property type="match status" value="1"/>
</dbReference>
<evidence type="ECO:0000313" key="10">
    <source>
        <dbReference type="Proteomes" id="UP000241890"/>
    </source>
</evidence>
<keyword evidence="10" id="KW-1185">Reference proteome</keyword>
<feature type="transmembrane region" description="Helical" evidence="6">
    <location>
        <begin position="172"/>
        <end position="190"/>
    </location>
</feature>
<dbReference type="GO" id="GO:0000155">
    <property type="term" value="F:phosphorelay sensor kinase activity"/>
    <property type="evidence" value="ECO:0007669"/>
    <property type="project" value="TreeGrafter"/>
</dbReference>
<evidence type="ECO:0000313" key="9">
    <source>
        <dbReference type="EMBL" id="GBG28031.1"/>
    </source>
</evidence>
<evidence type="ECO:0000259" key="8">
    <source>
        <dbReference type="PROSITE" id="PS50110"/>
    </source>
</evidence>
<dbReference type="Pfam" id="PF02518">
    <property type="entry name" value="HATPase_c"/>
    <property type="match status" value="1"/>
</dbReference>
<dbReference type="Gene3D" id="3.30.565.10">
    <property type="entry name" value="Histidine kinase-like ATPase, C-terminal domain"/>
    <property type="match status" value="1"/>
</dbReference>
<protein>
    <recommendedName>
        <fullName evidence="2">histidine kinase</fullName>
        <ecNumber evidence="2">2.7.13.3</ecNumber>
    </recommendedName>
</protein>
<keyword evidence="4" id="KW-0418">Kinase</keyword>